<evidence type="ECO:0000256" key="18">
    <source>
        <dbReference type="SAM" id="MobiDB-lite"/>
    </source>
</evidence>
<feature type="transmembrane region" description="Helical" evidence="19">
    <location>
        <begin position="144"/>
        <end position="164"/>
    </location>
</feature>
<evidence type="ECO:0000256" key="5">
    <source>
        <dbReference type="ARBA" id="ARBA00022448"/>
    </source>
</evidence>
<keyword evidence="5" id="KW-0813">Transport</keyword>
<comment type="catalytic activity">
    <reaction evidence="16">
        <text>a quinol + 2 Fe(III)-[cytochrome c](out) = a quinone + 2 Fe(II)-[cytochrome c](out) + 2 H(+)(out)</text>
        <dbReference type="Rhea" id="RHEA:11484"/>
        <dbReference type="Rhea" id="RHEA-COMP:10350"/>
        <dbReference type="Rhea" id="RHEA-COMP:14399"/>
        <dbReference type="ChEBI" id="CHEBI:15378"/>
        <dbReference type="ChEBI" id="CHEBI:24646"/>
        <dbReference type="ChEBI" id="CHEBI:29033"/>
        <dbReference type="ChEBI" id="CHEBI:29034"/>
        <dbReference type="ChEBI" id="CHEBI:132124"/>
        <dbReference type="EC" id="7.1.1.8"/>
    </reaction>
</comment>
<dbReference type="GO" id="GO:0005886">
    <property type="term" value="C:plasma membrane"/>
    <property type="evidence" value="ECO:0007669"/>
    <property type="project" value="UniProtKB-SubCell"/>
</dbReference>
<feature type="transmembrane region" description="Helical" evidence="19">
    <location>
        <begin position="336"/>
        <end position="357"/>
    </location>
</feature>
<keyword evidence="9 19" id="KW-0812">Transmembrane</keyword>
<feature type="region of interest" description="Disordered" evidence="18">
    <location>
        <begin position="518"/>
        <end position="542"/>
    </location>
</feature>
<dbReference type="SUPFAM" id="SSF81342">
    <property type="entry name" value="Transmembrane di-heme cytochromes"/>
    <property type="match status" value="1"/>
</dbReference>
<evidence type="ECO:0000256" key="10">
    <source>
        <dbReference type="ARBA" id="ARBA00022723"/>
    </source>
</evidence>
<evidence type="ECO:0000256" key="3">
    <source>
        <dbReference type="ARBA" id="ARBA00012951"/>
    </source>
</evidence>
<evidence type="ECO:0000256" key="15">
    <source>
        <dbReference type="ARBA" id="ARBA00023136"/>
    </source>
</evidence>
<keyword evidence="10" id="KW-0479">Metal-binding</keyword>
<dbReference type="PROSITE" id="PS51002">
    <property type="entry name" value="CYTB_NTER"/>
    <property type="match status" value="1"/>
</dbReference>
<dbReference type="GO" id="GO:0008121">
    <property type="term" value="F:quinol-cytochrome-c reductase activity"/>
    <property type="evidence" value="ECO:0007669"/>
    <property type="project" value="UniProtKB-EC"/>
</dbReference>
<dbReference type="FunFam" id="1.20.810.10:FF:000007">
    <property type="entry name" value="Ubiquinol-cytochrome C reductase B subunit"/>
    <property type="match status" value="1"/>
</dbReference>
<evidence type="ECO:0000313" key="21">
    <source>
        <dbReference type="EMBL" id="GIG45179.1"/>
    </source>
</evidence>
<gene>
    <name evidence="21" type="primary">qcrB_1</name>
    <name evidence="21" type="ORF">Dsi01nite_032200</name>
</gene>
<evidence type="ECO:0000256" key="11">
    <source>
        <dbReference type="ARBA" id="ARBA00022967"/>
    </source>
</evidence>
<dbReference type="RefSeq" id="WP_203846984.1">
    <property type="nucleotide sequence ID" value="NZ_BAAAVW010000009.1"/>
</dbReference>
<feature type="transmembrane region" description="Helical" evidence="19">
    <location>
        <begin position="409"/>
        <end position="433"/>
    </location>
</feature>
<evidence type="ECO:0000256" key="9">
    <source>
        <dbReference type="ARBA" id="ARBA00022692"/>
    </source>
</evidence>
<dbReference type="GO" id="GO:0046872">
    <property type="term" value="F:metal ion binding"/>
    <property type="evidence" value="ECO:0007669"/>
    <property type="project" value="UniProtKB-KW"/>
</dbReference>
<name>A0A919PJN3_9ACTN</name>
<feature type="domain" description="Cytochrome b/b6 N-terminal region profile" evidence="20">
    <location>
        <begin position="15"/>
        <end position="241"/>
    </location>
</feature>
<evidence type="ECO:0000256" key="4">
    <source>
        <dbReference type="ARBA" id="ARBA00016116"/>
    </source>
</evidence>
<keyword evidence="22" id="KW-1185">Reference proteome</keyword>
<keyword evidence="11" id="KW-1278">Translocase</keyword>
<evidence type="ECO:0000256" key="8">
    <source>
        <dbReference type="ARBA" id="ARBA00022660"/>
    </source>
</evidence>
<dbReference type="PANTHER" id="PTHR19271">
    <property type="entry name" value="CYTOCHROME B"/>
    <property type="match status" value="1"/>
</dbReference>
<evidence type="ECO:0000256" key="2">
    <source>
        <dbReference type="ARBA" id="ARBA00004651"/>
    </source>
</evidence>
<sequence length="542" mass="60167">MKRRKTDVRALPAKSAGALDERFQAATPLRRLLNKVFPDHWSFLLGEIALYSFIVLLLSGTFLGLFFDPSMREVVYDGSYAPLRGVEMSQAYNSTLQISFDVRGGLFMRQMHHWAALLFVAAIVVHMFRVFFTGAFRKPREANWIVGMLLFWMAFLEGFAGYSLPDDALSGTGLRIASAIMLSIPIVGTWVTTSLFGGEFPGEVILGRLYIVHVLLVPGLLLALISVHMGLLVKQKHTQWPGPGRTNNNVVGVRMVPGFAAKAGGFFMIVFAVMAALAGFFQINPIWLFGPYKAAVVSAASQPDWYVMFLDGAARLFPAWEIRFHLFGNGYTLPPIFWPTVVLPGLLAMLPMLYPFIEQRFSKDEAVHNLLQRPRDNPSRTALGAMAIAFYMVLLVSGGNDVVADKFSISLNAIVWAGRIGILILPPLAYYLAYRIALGLQQHDREVLVHGIETGIIQRLPDGRFVEIHQPLPVAGDGRGAEEEHGPEYAGWVVPRKMNRVGALAPPVRGFWFPIEKAAPPPKPARREPEERGEITTGRKVK</sequence>
<reference evidence="21" key="1">
    <citation type="submission" date="2021-01" db="EMBL/GenBank/DDBJ databases">
        <title>Whole genome shotgun sequence of Dactylosporangium siamense NBRC 106093.</title>
        <authorList>
            <person name="Komaki H."/>
            <person name="Tamura T."/>
        </authorList>
    </citation>
    <scope>NUCLEOTIDE SEQUENCE</scope>
    <source>
        <strain evidence="21">NBRC 106093</strain>
    </source>
</reference>
<protein>
    <recommendedName>
        <fullName evidence="4">Cytochrome bc1 complex cytochrome b subunit</fullName>
        <ecNumber evidence="3">7.1.1.8</ecNumber>
    </recommendedName>
    <alternativeName>
        <fullName evidence="17">Cytochrome bc1 reductase complex subunit QcrB</fullName>
    </alternativeName>
</protein>
<keyword evidence="13 19" id="KW-1133">Transmembrane helix</keyword>
<feature type="transmembrane region" description="Helical" evidence="19">
    <location>
        <begin position="263"/>
        <end position="283"/>
    </location>
</feature>
<dbReference type="EMBL" id="BONQ01000050">
    <property type="protein sequence ID" value="GIG45179.1"/>
    <property type="molecule type" value="Genomic_DNA"/>
</dbReference>
<keyword evidence="7" id="KW-0349">Heme</keyword>
<evidence type="ECO:0000256" key="1">
    <source>
        <dbReference type="ARBA" id="ARBA00001971"/>
    </source>
</evidence>
<feature type="transmembrane region" description="Helical" evidence="19">
    <location>
        <begin position="210"/>
        <end position="233"/>
    </location>
</feature>
<dbReference type="PANTHER" id="PTHR19271:SF16">
    <property type="entry name" value="CYTOCHROME B"/>
    <property type="match status" value="1"/>
</dbReference>
<comment type="cofactor">
    <cofactor evidence="1">
        <name>heme</name>
        <dbReference type="ChEBI" id="CHEBI:30413"/>
    </cofactor>
</comment>
<dbReference type="GO" id="GO:0016491">
    <property type="term" value="F:oxidoreductase activity"/>
    <property type="evidence" value="ECO:0007669"/>
    <property type="project" value="InterPro"/>
</dbReference>
<dbReference type="InterPro" id="IPR027387">
    <property type="entry name" value="Cytb/b6-like_sf"/>
</dbReference>
<evidence type="ECO:0000259" key="20">
    <source>
        <dbReference type="PROSITE" id="PS51002"/>
    </source>
</evidence>
<evidence type="ECO:0000256" key="7">
    <source>
        <dbReference type="ARBA" id="ARBA00022617"/>
    </source>
</evidence>
<evidence type="ECO:0000256" key="14">
    <source>
        <dbReference type="ARBA" id="ARBA00023004"/>
    </source>
</evidence>
<feature type="transmembrane region" description="Helical" evidence="19">
    <location>
        <begin position="176"/>
        <end position="198"/>
    </location>
</feature>
<keyword evidence="8" id="KW-0679">Respiratory chain</keyword>
<proteinExistence type="predicted"/>
<dbReference type="AlphaFoldDB" id="A0A919PJN3"/>
<dbReference type="InterPro" id="IPR005797">
    <property type="entry name" value="Cyt_b/b6_N"/>
</dbReference>
<feature type="transmembrane region" description="Helical" evidence="19">
    <location>
        <begin position="48"/>
        <end position="67"/>
    </location>
</feature>
<evidence type="ECO:0000313" key="22">
    <source>
        <dbReference type="Proteomes" id="UP000660611"/>
    </source>
</evidence>
<evidence type="ECO:0000256" key="19">
    <source>
        <dbReference type="SAM" id="Phobius"/>
    </source>
</evidence>
<dbReference type="EC" id="7.1.1.8" evidence="3"/>
<comment type="subcellular location">
    <subcellularLocation>
        <location evidence="2">Cell membrane</location>
        <topology evidence="2">Multi-pass membrane protein</topology>
    </subcellularLocation>
</comment>
<dbReference type="InterPro" id="IPR016174">
    <property type="entry name" value="Di-haem_cyt_TM"/>
</dbReference>
<feature type="transmembrane region" description="Helical" evidence="19">
    <location>
        <begin position="378"/>
        <end position="397"/>
    </location>
</feature>
<dbReference type="Gene3D" id="1.20.810.10">
    <property type="entry name" value="Cytochrome Bc1 Complex, Chain C"/>
    <property type="match status" value="1"/>
</dbReference>
<dbReference type="Pfam" id="PF13631">
    <property type="entry name" value="Cytochrom_B_N_2"/>
    <property type="match status" value="1"/>
</dbReference>
<comment type="caution">
    <text evidence="21">The sequence shown here is derived from an EMBL/GenBank/DDBJ whole genome shotgun (WGS) entry which is preliminary data.</text>
</comment>
<dbReference type="GO" id="GO:0022904">
    <property type="term" value="P:respiratory electron transport chain"/>
    <property type="evidence" value="ECO:0007669"/>
    <property type="project" value="InterPro"/>
</dbReference>
<dbReference type="Proteomes" id="UP000660611">
    <property type="component" value="Unassembled WGS sequence"/>
</dbReference>
<evidence type="ECO:0000256" key="16">
    <source>
        <dbReference type="ARBA" id="ARBA00029351"/>
    </source>
</evidence>
<keyword evidence="12" id="KW-0249">Electron transport</keyword>
<feature type="compositionally biased region" description="Basic and acidic residues" evidence="18">
    <location>
        <begin position="525"/>
        <end position="534"/>
    </location>
</feature>
<keyword evidence="6" id="KW-1003">Cell membrane</keyword>
<feature type="transmembrane region" description="Helical" evidence="19">
    <location>
        <begin position="113"/>
        <end position="132"/>
    </location>
</feature>
<keyword evidence="15 19" id="KW-0472">Membrane</keyword>
<evidence type="ECO:0000256" key="17">
    <source>
        <dbReference type="ARBA" id="ARBA00029568"/>
    </source>
</evidence>
<accession>A0A919PJN3</accession>
<evidence type="ECO:0000256" key="13">
    <source>
        <dbReference type="ARBA" id="ARBA00022989"/>
    </source>
</evidence>
<evidence type="ECO:0000256" key="6">
    <source>
        <dbReference type="ARBA" id="ARBA00022475"/>
    </source>
</evidence>
<organism evidence="21 22">
    <name type="scientific">Dactylosporangium siamense</name>
    <dbReference type="NCBI Taxonomy" id="685454"/>
    <lineage>
        <taxon>Bacteria</taxon>
        <taxon>Bacillati</taxon>
        <taxon>Actinomycetota</taxon>
        <taxon>Actinomycetes</taxon>
        <taxon>Micromonosporales</taxon>
        <taxon>Micromonosporaceae</taxon>
        <taxon>Dactylosporangium</taxon>
    </lineage>
</organism>
<evidence type="ECO:0000256" key="12">
    <source>
        <dbReference type="ARBA" id="ARBA00022982"/>
    </source>
</evidence>
<keyword evidence="14" id="KW-0408">Iron</keyword>